<keyword evidence="2" id="KW-0472">Membrane</keyword>
<dbReference type="InterPro" id="IPR012859">
    <property type="entry name" value="Pilin_N_archaeal"/>
</dbReference>
<evidence type="ECO:0000256" key="2">
    <source>
        <dbReference type="SAM" id="Phobius"/>
    </source>
</evidence>
<dbReference type="Proteomes" id="UP001203207">
    <property type="component" value="Unassembled WGS sequence"/>
</dbReference>
<feature type="region of interest" description="Disordered" evidence="1">
    <location>
        <begin position="135"/>
        <end position="154"/>
    </location>
</feature>
<protein>
    <submittedName>
        <fullName evidence="4">Type IV pilin N-terminal domain-containing protein</fullName>
    </submittedName>
</protein>
<dbReference type="RefSeq" id="WP_250586114.1">
    <property type="nucleotide sequence ID" value="NZ_JAKRVX010000011.1"/>
</dbReference>
<evidence type="ECO:0000313" key="4">
    <source>
        <dbReference type="EMBL" id="MCL9818417.1"/>
    </source>
</evidence>
<dbReference type="Pfam" id="PF07790">
    <property type="entry name" value="Pilin_N"/>
    <property type="match status" value="1"/>
</dbReference>
<sequence>MKSDKPTPTFGFGFLSRDDDRAVSPVIGTILMIAITVILAAVVGTFVLGFGDSAAETTPSASFDMSYSENSTEEGYNVTVAHASGQTFTDSNTGELRVVASDGPTDSFELPVSATESVTLEDVAPGETVRLVWESPSGDRTSTFESITVPEVEE</sequence>
<evidence type="ECO:0000259" key="3">
    <source>
        <dbReference type="Pfam" id="PF07790"/>
    </source>
</evidence>
<dbReference type="EMBL" id="JAKRVX010000011">
    <property type="protein sequence ID" value="MCL9818417.1"/>
    <property type="molecule type" value="Genomic_DNA"/>
</dbReference>
<accession>A0AAE3FZH9</accession>
<keyword evidence="2" id="KW-1133">Transmembrane helix</keyword>
<reference evidence="4" key="1">
    <citation type="journal article" date="2022" name="Syst. Appl. Microbiol.">
        <title>Natronocalculus amylovorans gen. nov., sp. nov., and Natranaeroarchaeum aerophilus sp. nov., dominant culturable amylolytic natronoarchaea from hypersaline soda lakes in southwestern Siberia.</title>
        <authorList>
            <person name="Sorokin D.Y."/>
            <person name="Elcheninov A.G."/>
            <person name="Khizhniak T.V."/>
            <person name="Koenen M."/>
            <person name="Bale N.J."/>
            <person name="Damste J.S.S."/>
            <person name="Kublanov I.V."/>
        </authorList>
    </citation>
    <scope>NUCLEOTIDE SEQUENCE</scope>
    <source>
        <strain evidence="4">AArc-St2</strain>
    </source>
</reference>
<proteinExistence type="predicted"/>
<organism evidence="4 5">
    <name type="scientific">Natronocalculus amylovorans</name>
    <dbReference type="NCBI Taxonomy" id="2917812"/>
    <lineage>
        <taxon>Archaea</taxon>
        <taxon>Methanobacteriati</taxon>
        <taxon>Methanobacteriota</taxon>
        <taxon>Stenosarchaea group</taxon>
        <taxon>Halobacteria</taxon>
        <taxon>Halobacteriales</taxon>
        <taxon>Haloferacaceae</taxon>
        <taxon>Natronocalculus</taxon>
    </lineage>
</organism>
<reference evidence="4" key="2">
    <citation type="submission" date="2022-02" db="EMBL/GenBank/DDBJ databases">
        <authorList>
            <person name="Elcheninov A.G."/>
            <person name="Sorokin D.Y."/>
            <person name="Kublanov I.V."/>
        </authorList>
    </citation>
    <scope>NUCLEOTIDE SEQUENCE</scope>
    <source>
        <strain evidence="4">AArc-St2</strain>
    </source>
</reference>
<gene>
    <name evidence="4" type="ORF">AArcSt2_15870</name>
</gene>
<evidence type="ECO:0000313" key="5">
    <source>
        <dbReference type="Proteomes" id="UP001203207"/>
    </source>
</evidence>
<comment type="caution">
    <text evidence="4">The sequence shown here is derived from an EMBL/GenBank/DDBJ whole genome shotgun (WGS) entry which is preliminary data.</text>
</comment>
<dbReference type="AlphaFoldDB" id="A0AAE3FZH9"/>
<keyword evidence="5" id="KW-1185">Reference proteome</keyword>
<keyword evidence="2" id="KW-0812">Transmembrane</keyword>
<feature type="domain" description="Archaeal Type IV pilin N-terminal" evidence="3">
    <location>
        <begin position="21"/>
        <end position="92"/>
    </location>
</feature>
<dbReference type="NCBIfam" id="TIGR02537">
    <property type="entry name" value="arch_flag_Nterm"/>
    <property type="match status" value="1"/>
</dbReference>
<feature type="transmembrane region" description="Helical" evidence="2">
    <location>
        <begin position="26"/>
        <end position="50"/>
    </location>
</feature>
<dbReference type="InterPro" id="IPR013373">
    <property type="entry name" value="Flagellin/pilin_N_arc"/>
</dbReference>
<name>A0AAE3FZH9_9EURY</name>
<evidence type="ECO:0000256" key="1">
    <source>
        <dbReference type="SAM" id="MobiDB-lite"/>
    </source>
</evidence>